<evidence type="ECO:0000313" key="1">
    <source>
        <dbReference type="EMBL" id="ASP49016.1"/>
    </source>
</evidence>
<dbReference type="InterPro" id="IPR029044">
    <property type="entry name" value="Nucleotide-diphossugar_trans"/>
</dbReference>
<dbReference type="KEGG" id="cber:B5D82_15300"/>
<dbReference type="Proteomes" id="UP000202259">
    <property type="component" value="Chromosome"/>
</dbReference>
<dbReference type="EMBL" id="CP020465">
    <property type="protein sequence ID" value="ASP49016.1"/>
    <property type="molecule type" value="Genomic_DNA"/>
</dbReference>
<dbReference type="SUPFAM" id="SSF53448">
    <property type="entry name" value="Nucleotide-diphospho-sugar transferases"/>
    <property type="match status" value="1"/>
</dbReference>
<accession>A0A222GAU6</accession>
<dbReference type="OrthoDB" id="6199505at2"/>
<dbReference type="RefSeq" id="WP_081152737.1">
    <property type="nucleotide sequence ID" value="NZ_CP020465.1"/>
</dbReference>
<sequence length="422" mass="47751">MTNDSIALNRHKTSIKYLAHYAEPEVLSLATFPEQSRYRHVIVIPAFQESALFIERFIDSKLAEQQCLVIVVINQPDNDFGFEHQQDQIELAQEVVKQGQQVWQQDNLRLIELNHASRNKNANSAILIVNRYTQPIPAEQGVGLARKIGADLAVKLFITGNVLSSWVHSTDADAYLPDNYLTAHAGDSTNLKKAVATCCNFYHHSNQQAIHQANLRYENALRYYVAGLKYAQSPYAYFTIGSILSFDMLAYCQARGFPKRNAGEDFYLLNKLAKLGEVAYLADVTIKLDARPSQRVPFGTGPAVQNIMQLTEQGQDYLYYRPAIFMALKACLQAFNGLWKYRQQPELWFEKLTKNTQQALTSIGLLTFIAKQNMATQAQFDKQLIVWFDSFKTLKFIHALRDLGLGNIPLEQALADAPFAIS</sequence>
<dbReference type="AlphaFoldDB" id="A0A222GAU6"/>
<keyword evidence="2" id="KW-1185">Reference proteome</keyword>
<name>A0A222GAU6_9GAMM</name>
<proteinExistence type="predicted"/>
<organism evidence="1 2">
    <name type="scientific">Cognaticolwellia beringensis</name>
    <dbReference type="NCBI Taxonomy" id="1967665"/>
    <lineage>
        <taxon>Bacteria</taxon>
        <taxon>Pseudomonadati</taxon>
        <taxon>Pseudomonadota</taxon>
        <taxon>Gammaproteobacteria</taxon>
        <taxon>Alteromonadales</taxon>
        <taxon>Colwelliaceae</taxon>
        <taxon>Cognaticolwellia</taxon>
    </lineage>
</organism>
<protein>
    <recommendedName>
        <fullName evidence="3">Glycosyltransferase 2-like domain-containing protein</fullName>
    </recommendedName>
</protein>
<dbReference type="Gene3D" id="3.90.550.10">
    <property type="entry name" value="Spore Coat Polysaccharide Biosynthesis Protein SpsA, Chain A"/>
    <property type="match status" value="1"/>
</dbReference>
<reference evidence="1 2" key="1">
    <citation type="submission" date="2017-08" db="EMBL/GenBank/DDBJ databases">
        <title>Complete genome of Colwellia sp. NB097-1, a psychrophile bacterium ioslated from Bering Sea.</title>
        <authorList>
            <person name="Chen X."/>
        </authorList>
    </citation>
    <scope>NUCLEOTIDE SEQUENCE [LARGE SCALE GENOMIC DNA]</scope>
    <source>
        <strain evidence="1 2">NB097-1</strain>
    </source>
</reference>
<evidence type="ECO:0008006" key="3">
    <source>
        <dbReference type="Google" id="ProtNLM"/>
    </source>
</evidence>
<gene>
    <name evidence="1" type="ORF">B5D82_15300</name>
</gene>
<evidence type="ECO:0000313" key="2">
    <source>
        <dbReference type="Proteomes" id="UP000202259"/>
    </source>
</evidence>